<evidence type="ECO:0000313" key="3">
    <source>
        <dbReference type="Proteomes" id="UP000276133"/>
    </source>
</evidence>
<sequence length="147" mass="17034">MSVDDLRKHIFLVRFLTFKFYFEKKLFSNQVKIFLYVINKIKILIPWTNKKNPIQAVLSKTSEMRTFAKYGHPPNTPQSLCLVCGLDKPSQSTICSTEMFILCLKLLNFSEFLLTYFALGLIKTLLLNSSWLMSANLFSLNSHLKIT</sequence>
<dbReference type="AlphaFoldDB" id="A0A3M7R078"/>
<keyword evidence="3" id="KW-1185">Reference proteome</keyword>
<evidence type="ECO:0000256" key="1">
    <source>
        <dbReference type="SAM" id="Phobius"/>
    </source>
</evidence>
<dbReference type="Proteomes" id="UP000276133">
    <property type="component" value="Unassembled WGS sequence"/>
</dbReference>
<keyword evidence="1" id="KW-0812">Transmembrane</keyword>
<evidence type="ECO:0000313" key="2">
    <source>
        <dbReference type="EMBL" id="RNA16992.1"/>
    </source>
</evidence>
<keyword evidence="1" id="KW-0472">Membrane</keyword>
<protein>
    <submittedName>
        <fullName evidence="2">Uncharacterized protein</fullName>
    </submittedName>
</protein>
<keyword evidence="1" id="KW-1133">Transmembrane helix</keyword>
<name>A0A3M7R078_BRAPC</name>
<dbReference type="EMBL" id="REGN01004558">
    <property type="protein sequence ID" value="RNA16992.1"/>
    <property type="molecule type" value="Genomic_DNA"/>
</dbReference>
<comment type="caution">
    <text evidence="2">The sequence shown here is derived from an EMBL/GenBank/DDBJ whole genome shotgun (WGS) entry which is preliminary data.</text>
</comment>
<feature type="transmembrane region" description="Helical" evidence="1">
    <location>
        <begin position="113"/>
        <end position="133"/>
    </location>
</feature>
<accession>A0A3M7R078</accession>
<reference evidence="2 3" key="1">
    <citation type="journal article" date="2018" name="Sci. Rep.">
        <title>Genomic signatures of local adaptation to the degree of environmental predictability in rotifers.</title>
        <authorList>
            <person name="Franch-Gras L."/>
            <person name="Hahn C."/>
            <person name="Garcia-Roger E.M."/>
            <person name="Carmona M.J."/>
            <person name="Serra M."/>
            <person name="Gomez A."/>
        </authorList>
    </citation>
    <scope>NUCLEOTIDE SEQUENCE [LARGE SCALE GENOMIC DNA]</scope>
    <source>
        <strain evidence="2">HYR1</strain>
    </source>
</reference>
<gene>
    <name evidence="2" type="ORF">BpHYR1_022459</name>
</gene>
<organism evidence="2 3">
    <name type="scientific">Brachionus plicatilis</name>
    <name type="common">Marine rotifer</name>
    <name type="synonym">Brachionus muelleri</name>
    <dbReference type="NCBI Taxonomy" id="10195"/>
    <lineage>
        <taxon>Eukaryota</taxon>
        <taxon>Metazoa</taxon>
        <taxon>Spiralia</taxon>
        <taxon>Gnathifera</taxon>
        <taxon>Rotifera</taxon>
        <taxon>Eurotatoria</taxon>
        <taxon>Monogononta</taxon>
        <taxon>Pseudotrocha</taxon>
        <taxon>Ploima</taxon>
        <taxon>Brachionidae</taxon>
        <taxon>Brachionus</taxon>
    </lineage>
</organism>
<proteinExistence type="predicted"/>